<protein>
    <submittedName>
        <fullName evidence="2">Uncharacterized protein</fullName>
    </submittedName>
</protein>
<dbReference type="AlphaFoldDB" id="A0A0D3E1A7"/>
<organism evidence="2 3">
    <name type="scientific">Brassica oleracea var. oleracea</name>
    <dbReference type="NCBI Taxonomy" id="109376"/>
    <lineage>
        <taxon>Eukaryota</taxon>
        <taxon>Viridiplantae</taxon>
        <taxon>Streptophyta</taxon>
        <taxon>Embryophyta</taxon>
        <taxon>Tracheophyta</taxon>
        <taxon>Spermatophyta</taxon>
        <taxon>Magnoliopsida</taxon>
        <taxon>eudicotyledons</taxon>
        <taxon>Gunneridae</taxon>
        <taxon>Pentapetalae</taxon>
        <taxon>rosids</taxon>
        <taxon>malvids</taxon>
        <taxon>Brassicales</taxon>
        <taxon>Brassicaceae</taxon>
        <taxon>Brassiceae</taxon>
        <taxon>Brassica</taxon>
    </lineage>
</organism>
<dbReference type="OMA" id="DIHMTAI"/>
<dbReference type="Gramene" id="Bo9g011120.1">
    <property type="protein sequence ID" value="Bo9g011120.1"/>
    <property type="gene ID" value="Bo9g011120"/>
</dbReference>
<evidence type="ECO:0000313" key="2">
    <source>
        <dbReference type="EnsemblPlants" id="Bo9g011120.1"/>
    </source>
</evidence>
<evidence type="ECO:0000256" key="1">
    <source>
        <dbReference type="SAM" id="SignalP"/>
    </source>
</evidence>
<evidence type="ECO:0000313" key="3">
    <source>
        <dbReference type="Proteomes" id="UP000032141"/>
    </source>
</evidence>
<proteinExistence type="predicted"/>
<keyword evidence="1" id="KW-0732">Signal</keyword>
<dbReference type="HOGENOM" id="CLU_1808904_0_0_1"/>
<sequence>MTFNIDRFIRTLAWFLVTQVTVVSQAGRSHFVTTELNIRNEMQGLKRPEIVYHCQAINNGLEYGWRRAKKPPLGHTFHVLLEGGQKLEEEIHRCHFRSVLGKADVDIHMTAIDAEISAAAVRTREANVALEVHNDLMPIRLKY</sequence>
<feature type="chain" id="PRO_5036477765" evidence="1">
    <location>
        <begin position="25"/>
        <end position="143"/>
    </location>
</feature>
<accession>A0A0D3E1A7</accession>
<keyword evidence="3" id="KW-1185">Reference proteome</keyword>
<reference evidence="2" key="2">
    <citation type="submission" date="2015-03" db="UniProtKB">
        <authorList>
            <consortium name="EnsemblPlants"/>
        </authorList>
    </citation>
    <scope>IDENTIFICATION</scope>
</reference>
<dbReference type="Proteomes" id="UP000032141">
    <property type="component" value="Chromosome C9"/>
</dbReference>
<feature type="signal peptide" evidence="1">
    <location>
        <begin position="1"/>
        <end position="24"/>
    </location>
</feature>
<name>A0A0D3E1A7_BRAOL</name>
<dbReference type="EnsemblPlants" id="Bo9g011120.1">
    <property type="protein sequence ID" value="Bo9g011120.1"/>
    <property type="gene ID" value="Bo9g011120"/>
</dbReference>
<reference evidence="2 3" key="1">
    <citation type="journal article" date="2014" name="Genome Biol.">
        <title>Transcriptome and methylome profiling reveals relics of genome dominance in the mesopolyploid Brassica oleracea.</title>
        <authorList>
            <person name="Parkin I.A."/>
            <person name="Koh C."/>
            <person name="Tang H."/>
            <person name="Robinson S.J."/>
            <person name="Kagale S."/>
            <person name="Clarke W.E."/>
            <person name="Town C.D."/>
            <person name="Nixon J."/>
            <person name="Krishnakumar V."/>
            <person name="Bidwell S.L."/>
            <person name="Denoeud F."/>
            <person name="Belcram H."/>
            <person name="Links M.G."/>
            <person name="Just J."/>
            <person name="Clarke C."/>
            <person name="Bender T."/>
            <person name="Huebert T."/>
            <person name="Mason A.S."/>
            <person name="Pires J.C."/>
            <person name="Barker G."/>
            <person name="Moore J."/>
            <person name="Walley P.G."/>
            <person name="Manoli S."/>
            <person name="Batley J."/>
            <person name="Edwards D."/>
            <person name="Nelson M.N."/>
            <person name="Wang X."/>
            <person name="Paterson A.H."/>
            <person name="King G."/>
            <person name="Bancroft I."/>
            <person name="Chalhoub B."/>
            <person name="Sharpe A.G."/>
        </authorList>
    </citation>
    <scope>NUCLEOTIDE SEQUENCE</scope>
    <source>
        <strain evidence="2 3">cv. TO1000</strain>
    </source>
</reference>